<dbReference type="EMBL" id="CP099418">
    <property type="protein sequence ID" value="USW47279.1"/>
    <property type="molecule type" value="Genomic_DNA"/>
</dbReference>
<accession>A0A9Q9EET9</accession>
<gene>
    <name evidence="1" type="ORF">Slin15195_G005980</name>
</gene>
<name>A0A9Q9EET9_9PEZI</name>
<evidence type="ECO:0000313" key="2">
    <source>
        <dbReference type="Proteomes" id="UP001056384"/>
    </source>
</evidence>
<reference evidence="1" key="1">
    <citation type="submission" date="2022-06" db="EMBL/GenBank/DDBJ databases">
        <title>Complete genome sequences of two strains of the flax pathogen Septoria linicola.</title>
        <authorList>
            <person name="Lapalu N."/>
            <person name="Simon A."/>
            <person name="Demenou B."/>
            <person name="Paumier D."/>
            <person name="Guillot M.-P."/>
            <person name="Gout L."/>
            <person name="Valade R."/>
        </authorList>
    </citation>
    <scope>NUCLEOTIDE SEQUENCE</scope>
    <source>
        <strain evidence="1">SE15195</strain>
    </source>
</reference>
<protein>
    <submittedName>
        <fullName evidence="1">Uncharacterized protein</fullName>
    </submittedName>
</protein>
<sequence length="196" mass="21812">MLNSKGINELLSRNRDDRLCKRWYLMTPNGTLLAYSQPVDINDLRRQAAIAAISWQEHQHPDARGDDEADFTGEIREDVQVRQNPLHVLIIESETSNIIMRQIQEQLLLVLEGGVPPRRAAFVKSITAEGMNGVRLQSGQGERGTDVTSSTASDTNVSKVAANVLKLQRKKLDALADVVLGDFQATGFRMPQDTVF</sequence>
<keyword evidence="2" id="KW-1185">Reference proteome</keyword>
<proteinExistence type="predicted"/>
<dbReference type="Proteomes" id="UP001056384">
    <property type="component" value="Chromosome 1"/>
</dbReference>
<dbReference type="AlphaFoldDB" id="A0A9Q9EET9"/>
<evidence type="ECO:0000313" key="1">
    <source>
        <dbReference type="EMBL" id="USW47279.1"/>
    </source>
</evidence>
<organism evidence="1 2">
    <name type="scientific">Septoria linicola</name>
    <dbReference type="NCBI Taxonomy" id="215465"/>
    <lineage>
        <taxon>Eukaryota</taxon>
        <taxon>Fungi</taxon>
        <taxon>Dikarya</taxon>
        <taxon>Ascomycota</taxon>
        <taxon>Pezizomycotina</taxon>
        <taxon>Dothideomycetes</taxon>
        <taxon>Dothideomycetidae</taxon>
        <taxon>Mycosphaerellales</taxon>
        <taxon>Mycosphaerellaceae</taxon>
        <taxon>Septoria</taxon>
    </lineage>
</organism>
<dbReference type="Gene3D" id="3.30.450.30">
    <property type="entry name" value="Dynein light chain 2a, cytoplasmic"/>
    <property type="match status" value="1"/>
</dbReference>